<protein>
    <recommendedName>
        <fullName evidence="4">DUF222 domain-containing protein</fullName>
    </recommendedName>
</protein>
<proteinExistence type="predicted"/>
<accession>A0ABV6R9L5</accession>
<evidence type="ECO:0008006" key="4">
    <source>
        <dbReference type="Google" id="ProtNLM"/>
    </source>
</evidence>
<sequence>MDFVGDEQWTGGGEEASAGADAPTGPARGEGAPGDTSRDSRGDGSGDGWGMGAEASTAVRAGQEPLAVRELRARLDAVSSVLGSSKPVLGVLVELAEAFKASILQPPGAATSVLDAPADTPEQALGLLAALGRTRVMLGALEDQVMLEAESRIRAARAQRLDADSERPGNDRSADHPVVADIALARRTSREKTSRDLAAARRMARHLPRLREAKRTGRLPEVSAAAIASSLGAEAAEVCERVDRILAEDDYASIEGAGSIRVKVRVREVIAQSTPRSVAIDRALRAVRDRYVKLTPMKDGMARLTAVLPAYQGAQIHQVVQAAAESARAAGARIPMGAARADALVEAVNTFCDLACYQPSEDDDTFVQAAMRGLVDQDGITLRPVIPTGYGITTARRPGSGISDVRPVADAPPVVDVRPGLVPPPPRIIMREERARDLQLGCHGQEGEEFLEEPEEQVQKHGLHREPSARAPAEAVRLLAIPPEVTGPVRDRLAEVLAHLAQVARGATSAQGCGDRGIEAVQAQAALAAVRAIHTAAPPGKFGALCSASGPDPTGPQPRLRPLRRRAHGPRVMVHVIATDSALLCPDERTELASLSGYGTLPAHGIRDVLMGEDPRFPGPASEREAQQRAVEAVATAELRRLFTYPASGQIQAVESSSRAFPVSLRELALTRQAISAAPYSNASANQVDHIRRSADGGPSILDNAQGLDAAANYTKEAGGWVTTVQGDPTSEAGTSVRWTNPWGFSIDIRAPRHHPPRPASGEGERSCP</sequence>
<keyword evidence="3" id="KW-1185">Reference proteome</keyword>
<feature type="region of interest" description="Disordered" evidence="1">
    <location>
        <begin position="1"/>
        <end position="52"/>
    </location>
</feature>
<organism evidence="2 3">
    <name type="scientific">Brachybacterium hainanense</name>
    <dbReference type="NCBI Taxonomy" id="1541174"/>
    <lineage>
        <taxon>Bacteria</taxon>
        <taxon>Bacillati</taxon>
        <taxon>Actinomycetota</taxon>
        <taxon>Actinomycetes</taxon>
        <taxon>Micrococcales</taxon>
        <taxon>Dermabacteraceae</taxon>
        <taxon>Brachybacterium</taxon>
    </lineage>
</organism>
<evidence type="ECO:0000256" key="1">
    <source>
        <dbReference type="SAM" id="MobiDB-lite"/>
    </source>
</evidence>
<evidence type="ECO:0000313" key="3">
    <source>
        <dbReference type="Proteomes" id="UP001589793"/>
    </source>
</evidence>
<feature type="region of interest" description="Disordered" evidence="1">
    <location>
        <begin position="747"/>
        <end position="769"/>
    </location>
</feature>
<name>A0ABV6R9L5_9MICO</name>
<evidence type="ECO:0000313" key="2">
    <source>
        <dbReference type="EMBL" id="MFC0673679.1"/>
    </source>
</evidence>
<comment type="caution">
    <text evidence="2">The sequence shown here is derived from an EMBL/GenBank/DDBJ whole genome shotgun (WGS) entry which is preliminary data.</text>
</comment>
<gene>
    <name evidence="2" type="ORF">ACFFF6_06905</name>
</gene>
<dbReference type="RefSeq" id="WP_376979442.1">
    <property type="nucleotide sequence ID" value="NZ_JBHLSV010000006.1"/>
</dbReference>
<dbReference type="EMBL" id="JBHLSV010000006">
    <property type="protein sequence ID" value="MFC0673679.1"/>
    <property type="molecule type" value="Genomic_DNA"/>
</dbReference>
<reference evidence="2 3" key="1">
    <citation type="submission" date="2024-09" db="EMBL/GenBank/DDBJ databases">
        <authorList>
            <person name="Sun Q."/>
            <person name="Mori K."/>
        </authorList>
    </citation>
    <scope>NUCLEOTIDE SEQUENCE [LARGE SCALE GENOMIC DNA]</scope>
    <source>
        <strain evidence="2 3">CICC 10874</strain>
    </source>
</reference>
<dbReference type="Proteomes" id="UP001589793">
    <property type="component" value="Unassembled WGS sequence"/>
</dbReference>